<protein>
    <recommendedName>
        <fullName evidence="3">RNase H type-1 domain-containing protein</fullName>
    </recommendedName>
</protein>
<evidence type="ECO:0008006" key="3">
    <source>
        <dbReference type="Google" id="ProtNLM"/>
    </source>
</evidence>
<dbReference type="EMBL" id="JBBPBM010000009">
    <property type="protein sequence ID" value="KAK8568363.1"/>
    <property type="molecule type" value="Genomic_DNA"/>
</dbReference>
<dbReference type="Proteomes" id="UP001472677">
    <property type="component" value="Unassembled WGS sequence"/>
</dbReference>
<gene>
    <name evidence="1" type="ORF">V6N12_006917</name>
</gene>
<organism evidence="1 2">
    <name type="scientific">Hibiscus sabdariffa</name>
    <name type="common">roselle</name>
    <dbReference type="NCBI Taxonomy" id="183260"/>
    <lineage>
        <taxon>Eukaryota</taxon>
        <taxon>Viridiplantae</taxon>
        <taxon>Streptophyta</taxon>
        <taxon>Embryophyta</taxon>
        <taxon>Tracheophyta</taxon>
        <taxon>Spermatophyta</taxon>
        <taxon>Magnoliopsida</taxon>
        <taxon>eudicotyledons</taxon>
        <taxon>Gunneridae</taxon>
        <taxon>Pentapetalae</taxon>
        <taxon>rosids</taxon>
        <taxon>malvids</taxon>
        <taxon>Malvales</taxon>
        <taxon>Malvaceae</taxon>
        <taxon>Malvoideae</taxon>
        <taxon>Hibiscus</taxon>
    </lineage>
</organism>
<sequence>MPKNSLGGPKHSPFRQYNLSVKFESLDGGRRRGRKRVAEVKRLWWRGLIGSAVLLLVQQLPGLAWALWIHHNNKVHENMSQSAKELALYVLSFVQEYDGIHKIRSPQRNIDNACWIPLIASTFLHLFTIDPEMTKVKACEQTVLLARDLGFRKFQNISFVHVSRRCNRAAYMLAKDYGTSTTQMDWIEEVLVYVEEAVEDDRWWVMSSDY</sequence>
<comment type="caution">
    <text evidence="1">The sequence shown here is derived from an EMBL/GenBank/DDBJ whole genome shotgun (WGS) entry which is preliminary data.</text>
</comment>
<evidence type="ECO:0000313" key="1">
    <source>
        <dbReference type="EMBL" id="KAK8568363.1"/>
    </source>
</evidence>
<keyword evidence="2" id="KW-1185">Reference proteome</keyword>
<proteinExistence type="predicted"/>
<name>A0ABR2F0A6_9ROSI</name>
<reference evidence="1 2" key="1">
    <citation type="journal article" date="2024" name="G3 (Bethesda)">
        <title>Genome assembly of Hibiscus sabdariffa L. provides insights into metabolisms of medicinal natural products.</title>
        <authorList>
            <person name="Kim T."/>
        </authorList>
    </citation>
    <scope>NUCLEOTIDE SEQUENCE [LARGE SCALE GENOMIC DNA]</scope>
    <source>
        <strain evidence="1">TK-2024</strain>
        <tissue evidence="1">Old leaves</tissue>
    </source>
</reference>
<accession>A0ABR2F0A6</accession>
<evidence type="ECO:0000313" key="2">
    <source>
        <dbReference type="Proteomes" id="UP001472677"/>
    </source>
</evidence>